<dbReference type="EMBL" id="CP002163">
    <property type="protein sequence ID" value="ADM90000.1"/>
    <property type="molecule type" value="Genomic_DNA"/>
</dbReference>
<reference evidence="3" key="1">
    <citation type="journal article" date="2010" name="Genome Biol. Evol.">
        <title>Functional convergence in reduced genomes of bacterial symbionts spanning 200 My of evolution.</title>
        <authorList>
            <person name="McCutcheon J.P."/>
            <person name="Moran N.A."/>
        </authorList>
    </citation>
    <scope>NUCLEOTIDE SEQUENCE [LARGE SCALE GENOMIC DNA]</scope>
    <source>
        <strain evidence="3">CARI</strain>
    </source>
</reference>
<evidence type="ECO:0000259" key="1">
    <source>
        <dbReference type="Pfam" id="PF19569"/>
    </source>
</evidence>
<proteinExistence type="predicted"/>
<organism evidence="2 3">
    <name type="scientific">Karelsulcia muelleri (strain CARI)</name>
    <name type="common">Sulcia muelleri</name>
    <dbReference type="NCBI Taxonomy" id="706194"/>
    <lineage>
        <taxon>Bacteria</taxon>
        <taxon>Pseudomonadati</taxon>
        <taxon>Bacteroidota</taxon>
        <taxon>Flavobacteriia</taxon>
        <taxon>Flavobacteriales</taxon>
        <taxon>Candidatus Karelsulcia</taxon>
    </lineage>
</organism>
<dbReference type="SUPFAM" id="SSF55961">
    <property type="entry name" value="Bet v1-like"/>
    <property type="match status" value="1"/>
</dbReference>
<dbReference type="BioCyc" id="CSUL706194:GH8S-193-MONOMER"/>
<dbReference type="InterPro" id="IPR045736">
    <property type="entry name" value="START_2"/>
</dbReference>
<dbReference type="KEGG" id="sum:SMCARI_200"/>
<protein>
    <recommendedName>
        <fullName evidence="1">START-like domain-containing protein</fullName>
    </recommendedName>
</protein>
<name>E0TJM3_KARMC</name>
<evidence type="ECO:0000313" key="2">
    <source>
        <dbReference type="EMBL" id="ADM90000.1"/>
    </source>
</evidence>
<evidence type="ECO:0000313" key="3">
    <source>
        <dbReference type="Proteomes" id="UP000002231"/>
    </source>
</evidence>
<keyword evidence="3" id="KW-1185">Reference proteome</keyword>
<dbReference type="Pfam" id="PF19569">
    <property type="entry name" value="START_2"/>
    <property type="match status" value="1"/>
</dbReference>
<feature type="domain" description="START-like" evidence="1">
    <location>
        <begin position="3"/>
        <end position="122"/>
    </location>
</feature>
<gene>
    <name evidence="2" type="ordered locus">SMCARI_200</name>
</gene>
<dbReference type="HOGENOM" id="CLU_129812_0_0_10"/>
<accession>E0TJM3</accession>
<dbReference type="Proteomes" id="UP000002231">
    <property type="component" value="Chromosome"/>
</dbReference>
<sequence>MREKINFEFRMNSSIKILYNYISAPANMTEWFADNVIYLSNRYIFTWNGYEETCFLIKKKTDKYVRYRWEQDIDNLYYFELFLEKEKFTKNIYLIITDFAKKNEIEESKMWWENKIKILRKLLRL</sequence>
<dbReference type="STRING" id="706194.SMCARI_200"/>
<dbReference type="AlphaFoldDB" id="E0TJM3"/>
<dbReference type="InterPro" id="IPR023393">
    <property type="entry name" value="START-like_dom_sf"/>
</dbReference>
<dbReference type="Gene3D" id="3.30.530.20">
    <property type="match status" value="1"/>
</dbReference>